<organism evidence="6">
    <name type="scientific">bioreactor metagenome</name>
    <dbReference type="NCBI Taxonomy" id="1076179"/>
    <lineage>
        <taxon>unclassified sequences</taxon>
        <taxon>metagenomes</taxon>
        <taxon>ecological metagenomes</taxon>
    </lineage>
</organism>
<keyword evidence="2 6" id="KW-0548">Nucleotidyltransferase</keyword>
<dbReference type="EC" id="2.7.7.8" evidence="6"/>
<dbReference type="SMART" id="SM00322">
    <property type="entry name" value="KH"/>
    <property type="match status" value="1"/>
</dbReference>
<evidence type="ECO:0000259" key="5">
    <source>
        <dbReference type="PROSITE" id="PS50126"/>
    </source>
</evidence>
<dbReference type="Gene3D" id="3.30.1370.10">
    <property type="entry name" value="K Homology domain, type 1"/>
    <property type="match status" value="1"/>
</dbReference>
<keyword evidence="4" id="KW-0694">RNA-binding</keyword>
<dbReference type="GO" id="GO:0004654">
    <property type="term" value="F:polyribonucleotide nucleotidyltransferase activity"/>
    <property type="evidence" value="ECO:0007669"/>
    <property type="project" value="UniProtKB-EC"/>
</dbReference>
<feature type="domain" description="S1 motif" evidence="5">
    <location>
        <begin position="68"/>
        <end position="136"/>
    </location>
</feature>
<keyword evidence="3" id="KW-0460">Magnesium</keyword>
<proteinExistence type="predicted"/>
<protein>
    <submittedName>
        <fullName evidence="6">Polyribonucleotide nucleotidyltransferase</fullName>
        <ecNumber evidence="6">2.7.7.8</ecNumber>
    </submittedName>
</protein>
<dbReference type="PANTHER" id="PTHR11252:SF0">
    <property type="entry name" value="POLYRIBONUCLEOTIDE NUCLEOTIDYLTRANSFERASE 1, MITOCHONDRIAL"/>
    <property type="match status" value="1"/>
</dbReference>
<dbReference type="GO" id="GO:0000175">
    <property type="term" value="F:3'-5'-RNA exonuclease activity"/>
    <property type="evidence" value="ECO:0007669"/>
    <property type="project" value="TreeGrafter"/>
</dbReference>
<dbReference type="FunFam" id="2.40.50.140:FF:000023">
    <property type="entry name" value="Polyribonucleotide nucleotidyltransferase"/>
    <property type="match status" value="1"/>
</dbReference>
<dbReference type="PROSITE" id="PS50126">
    <property type="entry name" value="S1"/>
    <property type="match status" value="1"/>
</dbReference>
<dbReference type="AlphaFoldDB" id="A0A645BST2"/>
<keyword evidence="1 6" id="KW-0808">Transferase</keyword>
<dbReference type="EMBL" id="VSSQ01022083">
    <property type="protein sequence ID" value="MPM68138.1"/>
    <property type="molecule type" value="Genomic_DNA"/>
</dbReference>
<dbReference type="FunFam" id="3.30.1370.10:FF:000001">
    <property type="entry name" value="Polyribonucleotide nucleotidyltransferase"/>
    <property type="match status" value="1"/>
</dbReference>
<dbReference type="PROSITE" id="PS50084">
    <property type="entry name" value="KH_TYPE_1"/>
    <property type="match status" value="1"/>
</dbReference>
<dbReference type="InterPro" id="IPR036612">
    <property type="entry name" value="KH_dom_type_1_sf"/>
</dbReference>
<reference evidence="6" key="1">
    <citation type="submission" date="2019-08" db="EMBL/GenBank/DDBJ databases">
        <authorList>
            <person name="Kucharzyk K."/>
            <person name="Murdoch R.W."/>
            <person name="Higgins S."/>
            <person name="Loffler F."/>
        </authorList>
    </citation>
    <scope>NUCLEOTIDE SEQUENCE</scope>
</reference>
<dbReference type="GO" id="GO:0003723">
    <property type="term" value="F:RNA binding"/>
    <property type="evidence" value="ECO:0007669"/>
    <property type="project" value="UniProtKB-KW"/>
</dbReference>
<name>A0A645BST2_9ZZZZ</name>
<dbReference type="CDD" id="cd04472">
    <property type="entry name" value="S1_PNPase"/>
    <property type="match status" value="1"/>
</dbReference>
<dbReference type="SUPFAM" id="SSF50249">
    <property type="entry name" value="Nucleic acid-binding proteins"/>
    <property type="match status" value="1"/>
</dbReference>
<evidence type="ECO:0000256" key="1">
    <source>
        <dbReference type="ARBA" id="ARBA00022679"/>
    </source>
</evidence>
<dbReference type="InterPro" id="IPR012162">
    <property type="entry name" value="PNPase"/>
</dbReference>
<evidence type="ECO:0000256" key="2">
    <source>
        <dbReference type="ARBA" id="ARBA00022695"/>
    </source>
</evidence>
<evidence type="ECO:0000256" key="4">
    <source>
        <dbReference type="ARBA" id="ARBA00022884"/>
    </source>
</evidence>
<dbReference type="InterPro" id="IPR004088">
    <property type="entry name" value="KH_dom_type_1"/>
</dbReference>
<dbReference type="Pfam" id="PF00013">
    <property type="entry name" value="KH_1"/>
    <property type="match status" value="1"/>
</dbReference>
<dbReference type="InterPro" id="IPR003029">
    <property type="entry name" value="S1_domain"/>
</dbReference>
<dbReference type="GO" id="GO:0006402">
    <property type="term" value="P:mRNA catabolic process"/>
    <property type="evidence" value="ECO:0007669"/>
    <property type="project" value="InterPro"/>
</dbReference>
<dbReference type="InterPro" id="IPR012340">
    <property type="entry name" value="NA-bd_OB-fold"/>
</dbReference>
<comment type="caution">
    <text evidence="6">The sequence shown here is derived from an EMBL/GenBank/DDBJ whole genome shotgun (WGS) entry which is preliminary data.</text>
</comment>
<accession>A0A645BST2</accession>
<evidence type="ECO:0000256" key="3">
    <source>
        <dbReference type="ARBA" id="ARBA00022842"/>
    </source>
</evidence>
<dbReference type="SMART" id="SM00316">
    <property type="entry name" value="S1"/>
    <property type="match status" value="1"/>
</dbReference>
<gene>
    <name evidence="6" type="primary">pnp_51</name>
    <name evidence="6" type="ORF">SDC9_115069</name>
</gene>
<dbReference type="CDD" id="cd02393">
    <property type="entry name" value="KH-I_PNPase"/>
    <property type="match status" value="1"/>
</dbReference>
<dbReference type="Pfam" id="PF00575">
    <property type="entry name" value="S1"/>
    <property type="match status" value="1"/>
</dbReference>
<sequence>MLSLQINPDKIREVIGSGGKVIQKIVADTGAQIDIEDDGKVFIAAVDKEAAYKALKIIKGIVTDPQPGEVYMGKITRLMNFGAFAEILPGKEGLIHISKLDTKRVEKVEDVVAVGDEVLVKVIEIDRQGRINLSRKDAILDKEKETGKDN</sequence>
<dbReference type="InterPro" id="IPR004087">
    <property type="entry name" value="KH_dom"/>
</dbReference>
<evidence type="ECO:0000313" key="6">
    <source>
        <dbReference type="EMBL" id="MPM68138.1"/>
    </source>
</evidence>
<dbReference type="GO" id="GO:0005829">
    <property type="term" value="C:cytosol"/>
    <property type="evidence" value="ECO:0007669"/>
    <property type="project" value="TreeGrafter"/>
</dbReference>
<dbReference type="Gene3D" id="2.40.50.140">
    <property type="entry name" value="Nucleic acid-binding proteins"/>
    <property type="match status" value="1"/>
</dbReference>
<dbReference type="PANTHER" id="PTHR11252">
    <property type="entry name" value="POLYRIBONUCLEOTIDE NUCLEOTIDYLTRANSFERASE"/>
    <property type="match status" value="1"/>
</dbReference>
<dbReference type="SUPFAM" id="SSF54791">
    <property type="entry name" value="Eukaryotic type KH-domain (KH-domain type I)"/>
    <property type="match status" value="1"/>
</dbReference>